<dbReference type="EMBL" id="DNWC01000051">
    <property type="protein sequence ID" value="HBJ08082.1"/>
    <property type="molecule type" value="Genomic_DNA"/>
</dbReference>
<proteinExistence type="predicted"/>
<dbReference type="Pfam" id="PF16407">
    <property type="entry name" value="PKD_2"/>
    <property type="match status" value="1"/>
</dbReference>
<sequence length="514" mass="58181">MKYNAYLLVFCMLLLSSCFKDKGNYDYTDINDITIGDKGFAADTIYNVRANVDRLTITPELNFSLDPEEKGSYKYEWVAVGTQKYPGERFVLGNERNLDCIITLPAEAFTLYLKITDQNTNVVFSKSVELNVSTSYTKGWILACEDDAGNVRVDMLSISRDTLHLKNILTNSSNVPHKDINLIWVDNSPELYEEQVYVCTAHNTFRYGRDEFDQPTELTIFDPDQKGYRNNIVITDIQKLKDKRGMFLADGKAYVLSSSNEGEFGNPVSYYEEESGYKYFNIGDKIACNRSGEDISAAVIDQFILYNTDDKRFTYLRTLANSMKDMADSDSDNTFSWNTKKDFAPDGLDFVTTINSLFGSGQSATLLKNPIDGKLYLYTYTITRTGGSATKGGKYMVSGATNIDQSELFSLTNRQGYLIYAAGNTLYGYNFRNGSAAVELRSFPGEKITAIFNDIISDQKDQDFFYIATYKEGQENGGTLRKYQVIDSADKIEIIDQETWGDFSRIKNIAFKQF</sequence>
<organism evidence="2 3">
    <name type="scientific">Coprobacter fastidiosus</name>
    <dbReference type="NCBI Taxonomy" id="1099853"/>
    <lineage>
        <taxon>Bacteria</taxon>
        <taxon>Pseudomonadati</taxon>
        <taxon>Bacteroidota</taxon>
        <taxon>Bacteroidia</taxon>
        <taxon>Bacteroidales</taxon>
        <taxon>Barnesiellaceae</taxon>
        <taxon>Coprobacter</taxon>
    </lineage>
</organism>
<evidence type="ECO:0000313" key="2">
    <source>
        <dbReference type="EMBL" id="HBJ08082.1"/>
    </source>
</evidence>
<feature type="signal peptide" evidence="1">
    <location>
        <begin position="1"/>
        <end position="22"/>
    </location>
</feature>
<evidence type="ECO:0000313" key="3">
    <source>
        <dbReference type="Proteomes" id="UP000262954"/>
    </source>
</evidence>
<reference evidence="2 3" key="1">
    <citation type="journal article" date="2018" name="Nat. Biotechnol.">
        <title>A standardized bacterial taxonomy based on genome phylogeny substantially revises the tree of life.</title>
        <authorList>
            <person name="Parks D.H."/>
            <person name="Chuvochina M."/>
            <person name="Waite D.W."/>
            <person name="Rinke C."/>
            <person name="Skarshewski A."/>
            <person name="Chaumeil P.A."/>
            <person name="Hugenholtz P."/>
        </authorList>
    </citation>
    <scope>NUCLEOTIDE SEQUENCE [LARGE SCALE GENOMIC DNA]</scope>
    <source>
        <strain evidence="2">UBA11482</strain>
    </source>
</reference>
<gene>
    <name evidence="2" type="ORF">DDY73_03680</name>
</gene>
<evidence type="ECO:0000256" key="1">
    <source>
        <dbReference type="SAM" id="SignalP"/>
    </source>
</evidence>
<protein>
    <recommendedName>
        <fullName evidence="4">PKD-like family protein</fullName>
    </recommendedName>
</protein>
<dbReference type="PROSITE" id="PS51257">
    <property type="entry name" value="PROKAR_LIPOPROTEIN"/>
    <property type="match status" value="1"/>
</dbReference>
<name>A0A354M0P3_9BACT</name>
<dbReference type="AlphaFoldDB" id="A0A354M0P3"/>
<evidence type="ECO:0008006" key="4">
    <source>
        <dbReference type="Google" id="ProtNLM"/>
    </source>
</evidence>
<feature type="chain" id="PRO_5016611471" description="PKD-like family protein" evidence="1">
    <location>
        <begin position="23"/>
        <end position="514"/>
    </location>
</feature>
<keyword evidence="1" id="KW-0732">Signal</keyword>
<comment type="caution">
    <text evidence="2">The sequence shown here is derived from an EMBL/GenBank/DDBJ whole genome shotgun (WGS) entry which is preliminary data.</text>
</comment>
<dbReference type="RefSeq" id="WP_195595602.1">
    <property type="nucleotide sequence ID" value="NZ_JADMPX010000005.1"/>
</dbReference>
<dbReference type="InterPro" id="IPR032183">
    <property type="entry name" value="PKD-like"/>
</dbReference>
<dbReference type="Proteomes" id="UP000262954">
    <property type="component" value="Unassembled WGS sequence"/>
</dbReference>
<accession>A0A354M0P3</accession>